<accession>A0A346TPH7</accession>
<name>A0A346TPH7_9ABAC</name>
<protein>
    <submittedName>
        <fullName evidence="2">BRO-A</fullName>
    </submittedName>
</protein>
<dbReference type="PROSITE" id="PS51750">
    <property type="entry name" value="BRO_N"/>
    <property type="match status" value="1"/>
</dbReference>
<dbReference type="KEGG" id="vg:80533994"/>
<dbReference type="Proteomes" id="UP000501969">
    <property type="component" value="Segment"/>
</dbReference>
<dbReference type="RefSeq" id="YP_010796499.1">
    <property type="nucleotide sequence ID" value="NC_076031.1"/>
</dbReference>
<evidence type="ECO:0000313" key="3">
    <source>
        <dbReference type="Proteomes" id="UP000501969"/>
    </source>
</evidence>
<reference evidence="2 3" key="1">
    <citation type="submission" date="2018-03" db="EMBL/GenBank/DDBJ databases">
        <title>Complete genome sequence of a second alphabaculovirus from the true armyworm, Mythimna unipuncta.</title>
        <authorList>
            <person name="Harrison R.L."/>
            <person name="Mowery J.D."/>
            <person name="Bauchan G.R."/>
            <person name="Theilmann D.A."/>
            <person name="Erlandson M.A."/>
        </authorList>
    </citation>
    <scope>NUCLEOTIDE SEQUENCE [LARGE SCALE GENOMIC DNA]</scope>
    <source>
        <strain evidence="2 3">KY310</strain>
    </source>
</reference>
<sequence>MFVINSLYQGSPLSVFYEMDDSTQMWLYARTFAKILQHDDADEAVLKRVSEYNLCRYGEIVNNTIDQVPTNVHDINQDSLFVTGHGLLELINNTKVSSATDNLREYVELDLLPFMYNRIVFD</sequence>
<dbReference type="InterPro" id="IPR003497">
    <property type="entry name" value="BRO_N_domain"/>
</dbReference>
<feature type="domain" description="Bro-N" evidence="1">
    <location>
        <begin position="1"/>
        <end position="119"/>
    </location>
</feature>
<organism evidence="2 3">
    <name type="scientific">Mythimna unipuncta nucleopolyhedrovirus</name>
    <dbReference type="NCBI Taxonomy" id="447897"/>
    <lineage>
        <taxon>Viruses</taxon>
        <taxon>Viruses incertae sedis</taxon>
        <taxon>Naldaviricetes</taxon>
        <taxon>Lefavirales</taxon>
        <taxon>Baculoviridae</taxon>
        <taxon>Alphabaculovirus</taxon>
    </lineage>
</organism>
<evidence type="ECO:0000313" key="2">
    <source>
        <dbReference type="EMBL" id="AXU41487.1"/>
    </source>
</evidence>
<proteinExistence type="predicted"/>
<evidence type="ECO:0000259" key="1">
    <source>
        <dbReference type="PROSITE" id="PS51750"/>
    </source>
</evidence>
<dbReference type="EMBL" id="MH124167">
    <property type="protein sequence ID" value="AXU41487.1"/>
    <property type="molecule type" value="Genomic_DNA"/>
</dbReference>
<dbReference type="GeneID" id="80533994"/>
<dbReference type="Pfam" id="PF02498">
    <property type="entry name" value="Bro-N"/>
    <property type="match status" value="1"/>
</dbReference>
<keyword evidence="3" id="KW-1185">Reference proteome</keyword>